<evidence type="ECO:0000313" key="1">
    <source>
        <dbReference type="EMBL" id="KAK8130503.1"/>
    </source>
</evidence>
<accession>A0AAW0R9S5</accession>
<gene>
    <name evidence="1" type="ORF">PG999_002883</name>
</gene>
<dbReference type="AlphaFoldDB" id="A0AAW0R9S5"/>
<proteinExistence type="predicted"/>
<evidence type="ECO:0008006" key="3">
    <source>
        <dbReference type="Google" id="ProtNLM"/>
    </source>
</evidence>
<evidence type="ECO:0000313" key="2">
    <source>
        <dbReference type="Proteomes" id="UP001392437"/>
    </source>
</evidence>
<reference evidence="1 2" key="1">
    <citation type="submission" date="2023-01" db="EMBL/GenBank/DDBJ databases">
        <title>Analysis of 21 Apiospora genomes using comparative genomics revels a genus with tremendous synthesis potential of carbohydrate active enzymes and secondary metabolites.</title>
        <authorList>
            <person name="Sorensen T."/>
        </authorList>
    </citation>
    <scope>NUCLEOTIDE SEQUENCE [LARGE SCALE GENOMIC DNA]</scope>
    <source>
        <strain evidence="1 2">CBS 117206</strain>
    </source>
</reference>
<organism evidence="1 2">
    <name type="scientific">Apiospora kogelbergensis</name>
    <dbReference type="NCBI Taxonomy" id="1337665"/>
    <lineage>
        <taxon>Eukaryota</taxon>
        <taxon>Fungi</taxon>
        <taxon>Dikarya</taxon>
        <taxon>Ascomycota</taxon>
        <taxon>Pezizomycotina</taxon>
        <taxon>Sordariomycetes</taxon>
        <taxon>Xylariomycetidae</taxon>
        <taxon>Amphisphaeriales</taxon>
        <taxon>Apiosporaceae</taxon>
        <taxon>Apiospora</taxon>
    </lineage>
</organism>
<protein>
    <recommendedName>
        <fullName evidence="3">Immunity protein 30</fullName>
    </recommendedName>
</protein>
<dbReference type="Proteomes" id="UP001392437">
    <property type="component" value="Unassembled WGS sequence"/>
</dbReference>
<sequence length="170" mass="19428">MAHFRLSELHFNAHGSRTTLQGSKQQTDGLAAVIRRITLDQEYDAAFIEFIAIEPSQEWIEAVEAFLDPRPTSHAELLDVCLESLNSKTVDCLKNAQLRDNSSYRDHVDKVILIVREAQSERRVELMHLIQQIMSLATTPQLREDLYLTVATRRNGLQPLSKSIQFARNL</sequence>
<name>A0AAW0R9S5_9PEZI</name>
<comment type="caution">
    <text evidence="1">The sequence shown here is derived from an EMBL/GenBank/DDBJ whole genome shotgun (WGS) entry which is preliminary data.</text>
</comment>
<dbReference type="EMBL" id="JAQQWP010000002">
    <property type="protein sequence ID" value="KAK8130503.1"/>
    <property type="molecule type" value="Genomic_DNA"/>
</dbReference>
<keyword evidence="2" id="KW-1185">Reference proteome</keyword>